<dbReference type="InterPro" id="IPR013560">
    <property type="entry name" value="DUF1722"/>
</dbReference>
<dbReference type="RefSeq" id="WP_038060210.1">
    <property type="nucleotide sequence ID" value="NZ_CP008796.1"/>
</dbReference>
<dbReference type="STRING" id="289377.HL41_05775"/>
<protein>
    <recommendedName>
        <fullName evidence="1">DUF1722 domain-containing protein</fullName>
    </recommendedName>
</protein>
<name>A0A075WSP9_9BACT</name>
<dbReference type="InterPro" id="IPR007553">
    <property type="entry name" value="2-thiour_desulf"/>
</dbReference>
<dbReference type="Pfam" id="PF08349">
    <property type="entry name" value="DUF1722"/>
    <property type="match status" value="1"/>
</dbReference>
<dbReference type="PANTHER" id="PTHR30087">
    <property type="entry name" value="INNER MEMBRANE PROTEIN"/>
    <property type="match status" value="1"/>
</dbReference>
<dbReference type="HOGENOM" id="CLU_076318_0_1_0"/>
<organism evidence="2 3">
    <name type="scientific">Thermodesulfobacterium commune DSM 2178</name>
    <dbReference type="NCBI Taxonomy" id="289377"/>
    <lineage>
        <taxon>Bacteria</taxon>
        <taxon>Pseudomonadati</taxon>
        <taxon>Thermodesulfobacteriota</taxon>
        <taxon>Thermodesulfobacteria</taxon>
        <taxon>Thermodesulfobacteriales</taxon>
        <taxon>Thermodesulfobacteriaceae</taxon>
        <taxon>Thermodesulfobacterium</taxon>
    </lineage>
</organism>
<dbReference type="OrthoDB" id="9797779at2"/>
<reference evidence="2 3" key="1">
    <citation type="journal article" date="2015" name="Genome Announc.">
        <title>Genome Sequence of a Sulfate-Reducing Thermophilic Bacterium, Thermodesulfobacterium commune DSM 2178T (Phylum Thermodesulfobacteria).</title>
        <authorList>
            <person name="Bhatnagar S."/>
            <person name="Badger J.H."/>
            <person name="Madupu R."/>
            <person name="Khouri H.M."/>
            <person name="O'Connor E.M."/>
            <person name="Robb F.T."/>
            <person name="Ward N.L."/>
            <person name="Eisen J.A."/>
        </authorList>
    </citation>
    <scope>NUCLEOTIDE SEQUENCE [LARGE SCALE GENOMIC DNA]</scope>
    <source>
        <strain evidence="2 3">DSM 2178</strain>
    </source>
</reference>
<sequence length="313" mass="36486">MWTNYPKPRLVISACLLGENTRYDGNPIVFPLIQKLSKFCEFVKVCPEVDIGLPVPRDRIIVYRKEEKLGVFQPAKKRDLTEEMLNFSKKFLENLKDIDGFLLKSRSPSCGVSGTRWYKDREGTFPIGRGKGLFAIEAEKMFPEIPVEDDGRLHDPFIRENFLTKIFSLADLREFSTTAESLKDLIVFHQRYKYLLMSYSPEGLKKLGQLVASGNKFPFNQTLQKYKTLFKKVLSQPPTKGKVTNVFLHVFGHFSSKLTPGEKKHFLWLIERYKKGKVSKNTLLEILRAWTFRFEDHYLKNQVFLNPYPLELE</sequence>
<dbReference type="KEGG" id="tcm:HL41_05775"/>
<accession>A0A075WSP9</accession>
<feature type="domain" description="DUF1722" evidence="1">
    <location>
        <begin position="193"/>
        <end position="309"/>
    </location>
</feature>
<gene>
    <name evidence="2" type="ORF">HL41_05775</name>
</gene>
<dbReference type="Proteomes" id="UP000028481">
    <property type="component" value="Chromosome"/>
</dbReference>
<dbReference type="PANTHER" id="PTHR30087:SF0">
    <property type="entry name" value="INNER MEMBRANE PROTEIN"/>
    <property type="match status" value="1"/>
</dbReference>
<evidence type="ECO:0000313" key="3">
    <source>
        <dbReference type="Proteomes" id="UP000028481"/>
    </source>
</evidence>
<evidence type="ECO:0000259" key="1">
    <source>
        <dbReference type="Pfam" id="PF08349"/>
    </source>
</evidence>
<dbReference type="PaxDb" id="289377-HL41_05775"/>
<proteinExistence type="predicted"/>
<keyword evidence="3" id="KW-1185">Reference proteome</keyword>
<dbReference type="EMBL" id="CP008796">
    <property type="protein sequence ID" value="AIH04294.1"/>
    <property type="molecule type" value="Genomic_DNA"/>
</dbReference>
<dbReference type="Pfam" id="PF04463">
    <property type="entry name" value="2-thiour_desulf"/>
    <property type="match status" value="1"/>
</dbReference>
<dbReference type="eggNOG" id="COG3272">
    <property type="taxonomic scope" value="Bacteria"/>
</dbReference>
<dbReference type="eggNOG" id="COG1683">
    <property type="taxonomic scope" value="Bacteria"/>
</dbReference>
<evidence type="ECO:0000313" key="2">
    <source>
        <dbReference type="EMBL" id="AIH04294.1"/>
    </source>
</evidence>
<dbReference type="AlphaFoldDB" id="A0A075WSP9"/>